<dbReference type="AlphaFoldDB" id="B5W5G1"/>
<sequence>MTSGRGPTFLTSGPDQYNQDAPFAPRPDTILGLGGNDTIFTSTLGGSLVYGDSLVGSDVSGNDVLVARGPDDTLFGGPGNDSLLGRAAGVALVGGDGRDTIVAELPATLYGGAGRDLLVAVAGGNLMFGNQDEDTILGGLQGNDTIYGGKGNDRIGFYNASGQSNVGLAVPPAVGGANQGNNWVNGNIGNDTIVGINRGDSLYGGQDNDFIVGVGSGSYLSGDQGNDTLAAANILRIQDPRAYGQVTGIGPSAFDPLTQSVVTPFDTEPSLIGITQVTMVGGADDDSISAGNNLIMGPIGRFGEGQNSLVGGARNDTIMSFAAEDTLLGGDGDDFLSTNRSNIRTTQGNSSLPGFAGGSILDGGKGNDTLVSAFLGDSLFGGEGNDSLVGQLFSLMDGGSGNNTLDGRQWFNTNTIPQEITVSLFGGAGNDLIHAVDPTREAPDVGEGGLPVGDDTITNVIAGGSGNDTIVLGTTNDILLSDTANMLGDDSITAANLQFFSEGNEGVSITNLEGNNTIEGSRGNDLIVTGSGNDLLLGGDGNDTLIGGGGDDTLEGGSGKNILFGGEGNNQFVYRSLASVTPDDPESDVFADVDFITDFNQGGNDRLVFFRDSSRDPNTGLDVPGFGFAPLPGVSINRLGDSQFIVLETGVYQDSDANINTPVLIYEQEFGVLKYDENGSLDEGVFFVAVFNQFPDGTFPVLSNNDFLII</sequence>
<dbReference type="Pfam" id="PF00353">
    <property type="entry name" value="HemolysinCabind"/>
    <property type="match status" value="12"/>
</dbReference>
<feature type="compositionally biased region" description="Polar residues" evidence="3">
    <location>
        <begin position="1"/>
        <end position="19"/>
    </location>
</feature>
<dbReference type="PANTHER" id="PTHR38340">
    <property type="entry name" value="S-LAYER PROTEIN"/>
    <property type="match status" value="1"/>
</dbReference>
<dbReference type="Proteomes" id="UP000004061">
    <property type="component" value="Unassembled WGS sequence"/>
</dbReference>
<keyword evidence="5" id="KW-1185">Reference proteome</keyword>
<gene>
    <name evidence="4" type="ORF">AmaxDRAFT_4010</name>
</gene>
<dbReference type="GO" id="GO:0005509">
    <property type="term" value="F:calcium ion binding"/>
    <property type="evidence" value="ECO:0007669"/>
    <property type="project" value="InterPro"/>
</dbReference>
<dbReference type="InterPro" id="IPR018511">
    <property type="entry name" value="Hemolysin-typ_Ca-bd_CS"/>
</dbReference>
<keyword evidence="2" id="KW-0964">Secreted</keyword>
<reference evidence="4 5" key="1">
    <citation type="journal article" date="2011" name="Appl. Environ. Microbiol.">
        <title>Contribution of a Sodium Ion Gradient to Energy Conservation during Fermentation in the Cyanobacterium Arthrospira (Spirulina) maxima CS-328.</title>
        <authorList>
            <person name="Carrieri D."/>
            <person name="Ananyev G."/>
            <person name="Lenz O."/>
            <person name="Bryant D.A."/>
            <person name="Dismukes G.C."/>
        </authorList>
    </citation>
    <scope>NUCLEOTIDE SEQUENCE [LARGE SCALE GENOMIC DNA]</scope>
    <source>
        <strain evidence="4 5">CS-328</strain>
    </source>
</reference>
<dbReference type="InterPro" id="IPR001343">
    <property type="entry name" value="Hemolysn_Ca-bd"/>
</dbReference>
<evidence type="ECO:0000256" key="2">
    <source>
        <dbReference type="ARBA" id="ARBA00022525"/>
    </source>
</evidence>
<name>B5W5G1_LIMMA</name>
<evidence type="ECO:0000256" key="1">
    <source>
        <dbReference type="ARBA" id="ARBA00004613"/>
    </source>
</evidence>
<comment type="caution">
    <text evidence="4">The sequence shown here is derived from an EMBL/GenBank/DDBJ whole genome shotgun (WGS) entry which is preliminary data.</text>
</comment>
<dbReference type="InterPro" id="IPR011049">
    <property type="entry name" value="Serralysin-like_metalloprot_C"/>
</dbReference>
<dbReference type="PROSITE" id="PS00330">
    <property type="entry name" value="HEMOLYSIN_CALCIUM"/>
    <property type="match status" value="1"/>
</dbReference>
<proteinExistence type="predicted"/>
<accession>B5W5G1</accession>
<dbReference type="PRINTS" id="PR00313">
    <property type="entry name" value="CABNDNGRPT"/>
</dbReference>
<evidence type="ECO:0000256" key="3">
    <source>
        <dbReference type="SAM" id="MobiDB-lite"/>
    </source>
</evidence>
<dbReference type="SUPFAM" id="SSF51120">
    <property type="entry name" value="beta-Roll"/>
    <property type="match status" value="6"/>
</dbReference>
<comment type="subcellular location">
    <subcellularLocation>
        <location evidence="1">Secreted</location>
    </subcellularLocation>
</comment>
<dbReference type="InterPro" id="IPR050557">
    <property type="entry name" value="RTX_toxin/Mannuronan_C5-epim"/>
</dbReference>
<dbReference type="Gene3D" id="2.150.10.10">
    <property type="entry name" value="Serralysin-like metalloprotease, C-terminal"/>
    <property type="match status" value="5"/>
</dbReference>
<dbReference type="PANTHER" id="PTHR38340:SF1">
    <property type="entry name" value="S-LAYER PROTEIN"/>
    <property type="match status" value="1"/>
</dbReference>
<evidence type="ECO:0000313" key="5">
    <source>
        <dbReference type="Proteomes" id="UP000004061"/>
    </source>
</evidence>
<dbReference type="EMBL" id="ABYK01000035">
    <property type="protein sequence ID" value="EDZ93228.1"/>
    <property type="molecule type" value="Genomic_DNA"/>
</dbReference>
<dbReference type="GO" id="GO:0005576">
    <property type="term" value="C:extracellular region"/>
    <property type="evidence" value="ECO:0007669"/>
    <property type="project" value="UniProtKB-SubCell"/>
</dbReference>
<protein>
    <submittedName>
        <fullName evidence="4">Hemolysin-type calcium-binding region</fullName>
    </submittedName>
</protein>
<organism evidence="4 5">
    <name type="scientific">Limnospira maxima CS-328</name>
    <dbReference type="NCBI Taxonomy" id="513049"/>
    <lineage>
        <taxon>Bacteria</taxon>
        <taxon>Bacillati</taxon>
        <taxon>Cyanobacteriota</taxon>
        <taxon>Cyanophyceae</taxon>
        <taxon>Oscillatoriophycideae</taxon>
        <taxon>Oscillatoriales</taxon>
        <taxon>Sirenicapillariaceae</taxon>
        <taxon>Limnospira</taxon>
    </lineage>
</organism>
<feature type="region of interest" description="Disordered" evidence="3">
    <location>
        <begin position="1"/>
        <end position="23"/>
    </location>
</feature>
<evidence type="ECO:0000313" key="4">
    <source>
        <dbReference type="EMBL" id="EDZ93228.1"/>
    </source>
</evidence>
<dbReference type="RefSeq" id="WP_006670045.1">
    <property type="nucleotide sequence ID" value="NZ_ABYK01000035.1"/>
</dbReference>